<accession>A0A812HIR0</accession>
<dbReference type="InterPro" id="IPR023213">
    <property type="entry name" value="CAT-like_dom_sf"/>
</dbReference>
<dbReference type="OrthoDB" id="192440at2759"/>
<proteinExistence type="predicted"/>
<comment type="caution">
    <text evidence="1">The sequence shown here is derived from an EMBL/GenBank/DDBJ whole genome shotgun (WGS) entry which is preliminary data.</text>
</comment>
<gene>
    <name evidence="1" type="ORF">SNAT2548_LOCUS1616</name>
</gene>
<protein>
    <recommendedName>
        <fullName evidence="3">Diacylglycerol O-acyltransferase</fullName>
    </recommendedName>
</protein>
<dbReference type="EMBL" id="CAJNDS010000091">
    <property type="protein sequence ID" value="CAE6952125.1"/>
    <property type="molecule type" value="Genomic_DNA"/>
</dbReference>
<organism evidence="1 2">
    <name type="scientific">Symbiodinium natans</name>
    <dbReference type="NCBI Taxonomy" id="878477"/>
    <lineage>
        <taxon>Eukaryota</taxon>
        <taxon>Sar</taxon>
        <taxon>Alveolata</taxon>
        <taxon>Dinophyceae</taxon>
        <taxon>Suessiales</taxon>
        <taxon>Symbiodiniaceae</taxon>
        <taxon>Symbiodinium</taxon>
    </lineage>
</organism>
<dbReference type="Gene3D" id="3.30.559.10">
    <property type="entry name" value="Chloramphenicol acetyltransferase-like domain"/>
    <property type="match status" value="1"/>
</dbReference>
<evidence type="ECO:0008006" key="3">
    <source>
        <dbReference type="Google" id="ProtNLM"/>
    </source>
</evidence>
<name>A0A812HIR0_9DINO</name>
<dbReference type="SUPFAM" id="SSF52777">
    <property type="entry name" value="CoA-dependent acyltransferases"/>
    <property type="match status" value="1"/>
</dbReference>
<dbReference type="AlphaFoldDB" id="A0A812HIR0"/>
<reference evidence="1" key="1">
    <citation type="submission" date="2021-02" db="EMBL/GenBank/DDBJ databases">
        <authorList>
            <person name="Dougan E. K."/>
            <person name="Rhodes N."/>
            <person name="Thang M."/>
            <person name="Chan C."/>
        </authorList>
    </citation>
    <scope>NUCLEOTIDE SEQUENCE</scope>
</reference>
<dbReference type="Proteomes" id="UP000604046">
    <property type="component" value="Unassembled WGS sequence"/>
</dbReference>
<keyword evidence="2" id="KW-1185">Reference proteome</keyword>
<evidence type="ECO:0000313" key="1">
    <source>
        <dbReference type="EMBL" id="CAE6952125.1"/>
    </source>
</evidence>
<evidence type="ECO:0000313" key="2">
    <source>
        <dbReference type="Proteomes" id="UP000604046"/>
    </source>
</evidence>
<sequence>MHEPPTMLLTEFRGQFDRAAFTERLQLVIQANPWLAGRLRRTQDKGVVVTCPESCDTERHFFSLADIGLRIDCQQYSEMVSKLMAYSIPDGSQSVDKDQVLFTVLHTETGDGKFAIITSLCHCIGDGFTAYRIFGMLSHNQPVESLDAVRIPNFQRAVDAAIGPVAQAFMTSPWFIAGSLASCLRWSPFSCGLACVRPEWVEDAKKGHDATSGVPFLSTNDILTAHLCDKFDAAGATMVINFRERLEPATRNHAGNYESLAVFDERCKNPAEVRRLMMNPPDFSGGMIQMPGIMDMLAFRYPLITNWLSIQQDLCLPSCQQVVHLPIYKMAGPFFAVGVVFKPNPGKIAVLYGIRDSKCFKALQESAALDHSAPLVQ</sequence>